<dbReference type="VEuPathDB" id="FungiDB:LCOR_05172.1"/>
<protein>
    <submittedName>
        <fullName evidence="1">Uncharacterized protein</fullName>
    </submittedName>
</protein>
<sequence length="248" mass="28025">MLSPTHLFRPSHHSLIAETSNAQFDVSIMGNGLFHCLDCHCCHCDIWLLNKPQQEMNNWTNPAHYYNFPWTTVPTQKRFIDHAVPILNYFADNVGVICFEWGEKIVSHHAVTLSIMDCEGETPNYADGIGYATRAGILDDERILVECSSGAPAFVRDCFIAGAHCKLEVMFLYGGFEAGESDAAVVQKLWKTKLTYCRQGFIRNLSEQGTEMDLATYLWIFLDQSFHQLGVVTTRDQTCQATSTRVNE</sequence>
<comment type="caution">
    <text evidence="1">The sequence shown here is derived from an EMBL/GenBank/DDBJ whole genome shotgun (WGS) entry which is preliminary data.</text>
</comment>
<evidence type="ECO:0000313" key="2">
    <source>
        <dbReference type="Proteomes" id="UP000027586"/>
    </source>
</evidence>
<gene>
    <name evidence="1" type="ORF">LCOR_05172.1</name>
</gene>
<evidence type="ECO:0000313" key="1">
    <source>
        <dbReference type="EMBL" id="CDH53866.1"/>
    </source>
</evidence>
<reference evidence="1" key="1">
    <citation type="submission" date="2013-08" db="EMBL/GenBank/DDBJ databases">
        <title>Gene expansion shapes genome architecture in the human pathogen Lichtheimia corymbifera: an evolutionary genomics analysis in the ancient terrestrial Mucorales (Mucoromycotina).</title>
        <authorList>
            <person name="Schwartze V.U."/>
            <person name="Winter S."/>
            <person name="Shelest E."/>
            <person name="Marcet-Houben M."/>
            <person name="Horn F."/>
            <person name="Wehner S."/>
            <person name="Hoffmann K."/>
            <person name="Riege K."/>
            <person name="Sammeth M."/>
            <person name="Nowrousian M."/>
            <person name="Valiante V."/>
            <person name="Linde J."/>
            <person name="Jacobsen I.D."/>
            <person name="Marz M."/>
            <person name="Brakhage A.A."/>
            <person name="Gabaldon T."/>
            <person name="Bocker S."/>
            <person name="Voigt K."/>
        </authorList>
    </citation>
    <scope>NUCLEOTIDE SEQUENCE [LARGE SCALE GENOMIC DNA]</scope>
    <source>
        <strain evidence="1">FSU 9682</strain>
    </source>
</reference>
<organism evidence="1 2">
    <name type="scientific">Lichtheimia corymbifera JMRC:FSU:9682</name>
    <dbReference type="NCBI Taxonomy" id="1263082"/>
    <lineage>
        <taxon>Eukaryota</taxon>
        <taxon>Fungi</taxon>
        <taxon>Fungi incertae sedis</taxon>
        <taxon>Mucoromycota</taxon>
        <taxon>Mucoromycotina</taxon>
        <taxon>Mucoromycetes</taxon>
        <taxon>Mucorales</taxon>
        <taxon>Lichtheimiaceae</taxon>
        <taxon>Lichtheimia</taxon>
    </lineage>
</organism>
<keyword evidence="2" id="KW-1185">Reference proteome</keyword>
<name>A0A068RXZ7_9FUNG</name>
<dbReference type="OrthoDB" id="2213274at2759"/>
<dbReference type="AlphaFoldDB" id="A0A068RXZ7"/>
<accession>A0A068RXZ7</accession>
<dbReference type="Proteomes" id="UP000027586">
    <property type="component" value="Unassembled WGS sequence"/>
</dbReference>
<proteinExistence type="predicted"/>
<dbReference type="EMBL" id="CBTN010000020">
    <property type="protein sequence ID" value="CDH53866.1"/>
    <property type="molecule type" value="Genomic_DNA"/>
</dbReference>